<protein>
    <recommendedName>
        <fullName evidence="1">Novel STAND NTPase 3 domain-containing protein</fullName>
    </recommendedName>
</protein>
<dbReference type="InterPro" id="IPR049050">
    <property type="entry name" value="nSTAND3"/>
</dbReference>
<dbReference type="OrthoDB" id="6092734at2759"/>
<dbReference type="AlphaFoldDB" id="A0A8B6C9N2"/>
<feature type="domain" description="Novel STAND NTPase 3" evidence="1">
    <location>
        <begin position="11"/>
        <end position="172"/>
    </location>
</feature>
<evidence type="ECO:0000313" key="3">
    <source>
        <dbReference type="Proteomes" id="UP000596742"/>
    </source>
</evidence>
<evidence type="ECO:0000313" key="2">
    <source>
        <dbReference type="EMBL" id="VDI02174.1"/>
    </source>
</evidence>
<proteinExistence type="predicted"/>
<reference evidence="2" key="1">
    <citation type="submission" date="2018-11" db="EMBL/GenBank/DDBJ databases">
        <authorList>
            <person name="Alioto T."/>
            <person name="Alioto T."/>
        </authorList>
    </citation>
    <scope>NUCLEOTIDE SEQUENCE</scope>
</reference>
<dbReference type="EMBL" id="UYJE01001438">
    <property type="protein sequence ID" value="VDI02174.1"/>
    <property type="molecule type" value="Genomic_DNA"/>
</dbReference>
<accession>A0A8B6C9N2</accession>
<evidence type="ECO:0000259" key="1">
    <source>
        <dbReference type="Pfam" id="PF20720"/>
    </source>
</evidence>
<gene>
    <name evidence="2" type="ORF">MGAL_10B004349</name>
</gene>
<name>A0A8B6C9N2_MYTGA</name>
<sequence length="758" mass="87841">MIQTEILDEVYVETRAVNKCLEDLRHCPLLVLASISGRGKSALGLYLAEYFLRDDHGNYQPLLFSGNEIENKRHLLDFKKKYFIVVEDLFGRFKVRFDDEKHKFILDILNSNLRGEECNCKLILTVRKTPGSLLDLFDKHEIFKEARIIDLDDEKFALTQDEKEKILINQLKQFSVSTCNCTYRNWFVSDTCDELCMEMPGNTLELCYKVVKDILNVDTHYGFPQACRLFSRHPSFTKMGVKYFQNPNKALVEEIESLHNDAFEKSVIGQYQFCILVYLAVKDEIDFSTVDEVFFRNLLDKFGNSNYKLNVLKRSVKGISDKYLVGDFTKGPIRLQHATIREAILISYGKDYPDEILSHCSFDFFSEYFRPRDFEGIYICIEDKMIINYLMLKVPYVDINLVKQYIEKVSLNLCTETSDQVLSFFKNSTTLLNDDKYSGILNALIGQPVPDHFKPYIGQILKELLKLEDVDIISKFIRPNGCLVQEKNAVSVDNEILANRLVDILVGISCGSTFSPNTKQNTIGRYLYKVELEFDGKSFVEKFLSMVEEHIWGINPMMSLEYMLDEFTKRGQRKEVVSQYQLFCDKHLFSNGSIDVVLKLCCPSSYEGSSNSFVKVNNSLLAEKLLSHLTVQSKEINDYDDNDSDSDDPEHGYNQYDDEYDSDFCDSLVEAVGDYVYTFGIEKNDEKFINAITNELNSHLNKLSESDEEHLPAECQTGRYLDVELCKHFLYKGLDLEENREKIQQFPDLYEFIENFDL</sequence>
<dbReference type="Pfam" id="PF20720">
    <property type="entry name" value="nSTAND3"/>
    <property type="match status" value="1"/>
</dbReference>
<organism evidence="2 3">
    <name type="scientific">Mytilus galloprovincialis</name>
    <name type="common">Mediterranean mussel</name>
    <dbReference type="NCBI Taxonomy" id="29158"/>
    <lineage>
        <taxon>Eukaryota</taxon>
        <taxon>Metazoa</taxon>
        <taxon>Spiralia</taxon>
        <taxon>Lophotrochozoa</taxon>
        <taxon>Mollusca</taxon>
        <taxon>Bivalvia</taxon>
        <taxon>Autobranchia</taxon>
        <taxon>Pteriomorphia</taxon>
        <taxon>Mytilida</taxon>
        <taxon>Mytiloidea</taxon>
        <taxon>Mytilidae</taxon>
        <taxon>Mytilinae</taxon>
        <taxon>Mytilus</taxon>
    </lineage>
</organism>
<dbReference type="Proteomes" id="UP000596742">
    <property type="component" value="Unassembled WGS sequence"/>
</dbReference>
<comment type="caution">
    <text evidence="2">The sequence shown here is derived from an EMBL/GenBank/DDBJ whole genome shotgun (WGS) entry which is preliminary data.</text>
</comment>
<keyword evidence="3" id="KW-1185">Reference proteome</keyword>